<dbReference type="Pfam" id="PF06153">
    <property type="entry name" value="CdAMP_rec"/>
    <property type="match status" value="1"/>
</dbReference>
<dbReference type="EMBL" id="FYEK01000012">
    <property type="protein sequence ID" value="SNB60948.1"/>
    <property type="molecule type" value="Genomic_DNA"/>
</dbReference>
<reference evidence="2" key="1">
    <citation type="submission" date="2017-06" db="EMBL/GenBank/DDBJ databases">
        <authorList>
            <person name="Varghese N."/>
            <person name="Submissions S."/>
        </authorList>
    </citation>
    <scope>NUCLEOTIDE SEQUENCE [LARGE SCALE GENOMIC DNA]</scope>
    <source>
        <strain evidence="2">JAD2</strain>
    </source>
</reference>
<dbReference type="OrthoDB" id="9794275at2"/>
<evidence type="ECO:0000313" key="1">
    <source>
        <dbReference type="EMBL" id="SNB60948.1"/>
    </source>
</evidence>
<accession>A0A212QNG9</accession>
<dbReference type="InterPro" id="IPR011322">
    <property type="entry name" value="N-reg_PII-like_a/b"/>
</dbReference>
<dbReference type="PANTHER" id="PTHR38456">
    <property type="entry name" value="CYCLIC DI-AMP RECEPTOR A"/>
    <property type="match status" value="1"/>
</dbReference>
<gene>
    <name evidence="1" type="ORF">SAMN02746019_00026430</name>
</gene>
<dbReference type="RefSeq" id="WP_088570450.1">
    <property type="nucleotide sequence ID" value="NZ_FYEK01000012.1"/>
</dbReference>
<dbReference type="InterPro" id="IPR010375">
    <property type="entry name" value="CdAMP_rec"/>
</dbReference>
<dbReference type="Proteomes" id="UP000197025">
    <property type="component" value="Unassembled WGS sequence"/>
</dbReference>
<name>A0A212QNG9_9CHLR</name>
<sequence>MKLILAVLPERAATLASDRLVAQGYRVTRLASTGGFLRRGNVTLLIGAEEHQVETALRLLREARQQARGEPGGIAIVLNVSGFERF</sequence>
<dbReference type="InParanoid" id="A0A212QNG9"/>
<dbReference type="PANTHER" id="PTHR38456:SF1">
    <property type="entry name" value="CYCLIC DI-AMP RECEPTOR A"/>
    <property type="match status" value="1"/>
</dbReference>
<dbReference type="InterPro" id="IPR015867">
    <property type="entry name" value="N-reg_PII/ATP_PRibTrfase_C"/>
</dbReference>
<protein>
    <submittedName>
        <fullName evidence="1">Uncharacterized protein conserved in bacteria</fullName>
    </submittedName>
</protein>
<keyword evidence="2" id="KW-1185">Reference proteome</keyword>
<dbReference type="SUPFAM" id="SSF54913">
    <property type="entry name" value="GlnB-like"/>
    <property type="match status" value="1"/>
</dbReference>
<dbReference type="Gene3D" id="3.30.70.120">
    <property type="match status" value="1"/>
</dbReference>
<evidence type="ECO:0000313" key="2">
    <source>
        <dbReference type="Proteomes" id="UP000197025"/>
    </source>
</evidence>
<proteinExistence type="predicted"/>
<dbReference type="AlphaFoldDB" id="A0A212QNG9"/>
<organism evidence="1 2">
    <name type="scientific">Thermoflexus hugenholtzii JAD2</name>
    <dbReference type="NCBI Taxonomy" id="877466"/>
    <lineage>
        <taxon>Bacteria</taxon>
        <taxon>Bacillati</taxon>
        <taxon>Chloroflexota</taxon>
        <taxon>Thermoflexia</taxon>
        <taxon>Thermoflexales</taxon>
        <taxon>Thermoflexaceae</taxon>
        <taxon>Thermoflexus</taxon>
    </lineage>
</organism>